<dbReference type="OrthoDB" id="9799867at2"/>
<dbReference type="InterPro" id="IPR005186">
    <property type="entry name" value="FlaG"/>
</dbReference>
<evidence type="ECO:0000313" key="1">
    <source>
        <dbReference type="EMBL" id="PAD73642.1"/>
    </source>
</evidence>
<comment type="caution">
    <text evidence="1">The sequence shown here is derived from an EMBL/GenBank/DDBJ whole genome shotgun (WGS) entry which is preliminary data.</text>
</comment>
<reference evidence="1 2" key="1">
    <citation type="submission" date="2017-07" db="EMBL/GenBank/DDBJ databases">
        <title>Isolation and whole genome analysis of endospore-forming bacteria from heroin.</title>
        <authorList>
            <person name="Kalinowski J."/>
            <person name="Ahrens B."/>
            <person name="Al-Dilaimi A."/>
            <person name="Winkler A."/>
            <person name="Wibberg D."/>
            <person name="Schleenbecker U."/>
            <person name="Ruckert C."/>
            <person name="Wolfel R."/>
            <person name="Grass G."/>
        </authorList>
    </citation>
    <scope>NUCLEOTIDE SEQUENCE [LARGE SCALE GENOMIC DNA]</scope>
    <source>
        <strain evidence="1 2">7537-G1</strain>
    </source>
</reference>
<evidence type="ECO:0008006" key="3">
    <source>
        <dbReference type="Google" id="ProtNLM"/>
    </source>
</evidence>
<evidence type="ECO:0000313" key="2">
    <source>
        <dbReference type="Proteomes" id="UP000215596"/>
    </source>
</evidence>
<proteinExistence type="predicted"/>
<dbReference type="Proteomes" id="UP000215596">
    <property type="component" value="Unassembled WGS sequence"/>
</dbReference>
<dbReference type="PANTHER" id="PTHR37166">
    <property type="entry name" value="PROTEIN FLAG"/>
    <property type="match status" value="1"/>
</dbReference>
<name>A0A268EKK2_9BACL</name>
<dbReference type="InterPro" id="IPR035924">
    <property type="entry name" value="FlaG-like_sf"/>
</dbReference>
<dbReference type="SUPFAM" id="SSF160214">
    <property type="entry name" value="FlaG-like"/>
    <property type="match status" value="1"/>
</dbReference>
<accession>A0A268EKK2</accession>
<protein>
    <recommendedName>
        <fullName evidence="3">Flagellar protein FlaG</fullName>
    </recommendedName>
</protein>
<dbReference type="Pfam" id="PF03646">
    <property type="entry name" value="FlaG"/>
    <property type="match status" value="1"/>
</dbReference>
<sequence length="115" mass="12906">MRVNPINEPVTSSHDFNVGTAKAQGEADRHNDMTSNPSLSLGDKYFNELIEKTNKKLASQGTHLQLSVHDMSRQIVVKVVDTETDEVIREIPPEKFIDLVYNLCRQVGLIVDEKG</sequence>
<dbReference type="Gene3D" id="3.30.160.170">
    <property type="entry name" value="FlaG-like"/>
    <property type="match status" value="1"/>
</dbReference>
<gene>
    <name evidence="1" type="ORF">CHH67_19585</name>
</gene>
<dbReference type="AlphaFoldDB" id="A0A268EKK2"/>
<dbReference type="PANTHER" id="PTHR37166:SF1">
    <property type="entry name" value="PROTEIN FLAG"/>
    <property type="match status" value="1"/>
</dbReference>
<organism evidence="1 2">
    <name type="scientific">Paenibacillus campinasensis</name>
    <dbReference type="NCBI Taxonomy" id="66347"/>
    <lineage>
        <taxon>Bacteria</taxon>
        <taxon>Bacillati</taxon>
        <taxon>Bacillota</taxon>
        <taxon>Bacilli</taxon>
        <taxon>Bacillales</taxon>
        <taxon>Paenibacillaceae</taxon>
        <taxon>Paenibacillus</taxon>
    </lineage>
</organism>
<dbReference type="EMBL" id="NPBY01000063">
    <property type="protein sequence ID" value="PAD73642.1"/>
    <property type="molecule type" value="Genomic_DNA"/>
</dbReference>
<dbReference type="RefSeq" id="WP_095267041.1">
    <property type="nucleotide sequence ID" value="NZ_NPBY01000063.1"/>
</dbReference>